<dbReference type="AlphaFoldDB" id="A0A2Z7ADM0"/>
<dbReference type="EMBL" id="KV018461">
    <property type="protein sequence ID" value="KZV17100.1"/>
    <property type="molecule type" value="Genomic_DNA"/>
</dbReference>
<name>A0A2Z7ADM0_9LAMI</name>
<evidence type="ECO:0000256" key="5">
    <source>
        <dbReference type="ARBA" id="ARBA00023016"/>
    </source>
</evidence>
<feature type="region of interest" description="Disordered" evidence="11">
    <location>
        <begin position="207"/>
        <end position="252"/>
    </location>
</feature>
<evidence type="ECO:0000256" key="10">
    <source>
        <dbReference type="SAM" id="Coils"/>
    </source>
</evidence>
<dbReference type="PRINTS" id="PR00056">
    <property type="entry name" value="HSFDOMAIN"/>
</dbReference>
<keyword evidence="3" id="KW-0597">Phosphoprotein</keyword>
<reference evidence="13 14" key="1">
    <citation type="journal article" date="2015" name="Proc. Natl. Acad. Sci. U.S.A.">
        <title>The resurrection genome of Boea hygrometrica: A blueprint for survival of dehydration.</title>
        <authorList>
            <person name="Xiao L."/>
            <person name="Yang G."/>
            <person name="Zhang L."/>
            <person name="Yang X."/>
            <person name="Zhao S."/>
            <person name="Ji Z."/>
            <person name="Zhou Q."/>
            <person name="Hu M."/>
            <person name="Wang Y."/>
            <person name="Chen M."/>
            <person name="Xu Y."/>
            <person name="Jin H."/>
            <person name="Xiao X."/>
            <person name="Hu G."/>
            <person name="Bao F."/>
            <person name="Hu Y."/>
            <person name="Wan P."/>
            <person name="Li L."/>
            <person name="Deng X."/>
            <person name="Kuang T."/>
            <person name="Xiang C."/>
            <person name="Zhu J.K."/>
            <person name="Oliver M.J."/>
            <person name="He Y."/>
        </authorList>
    </citation>
    <scope>NUCLEOTIDE SEQUENCE [LARGE SCALE GENOMIC DNA]</scope>
    <source>
        <strain evidence="14">cv. XS01</strain>
    </source>
</reference>
<dbReference type="GO" id="GO:0000978">
    <property type="term" value="F:RNA polymerase II cis-regulatory region sequence-specific DNA binding"/>
    <property type="evidence" value="ECO:0007669"/>
    <property type="project" value="TreeGrafter"/>
</dbReference>
<evidence type="ECO:0000256" key="3">
    <source>
        <dbReference type="ARBA" id="ARBA00022553"/>
    </source>
</evidence>
<keyword evidence="14" id="KW-1185">Reference proteome</keyword>
<dbReference type="PANTHER" id="PTHR10015">
    <property type="entry name" value="HEAT SHOCK TRANSCRIPTION FACTOR"/>
    <property type="match status" value="1"/>
</dbReference>
<evidence type="ECO:0000256" key="11">
    <source>
        <dbReference type="SAM" id="MobiDB-lite"/>
    </source>
</evidence>
<keyword evidence="8" id="KW-0539">Nucleus</keyword>
<keyword evidence="10" id="KW-0175">Coiled coil</keyword>
<gene>
    <name evidence="13" type="ORF">F511_28771</name>
</gene>
<evidence type="ECO:0000256" key="2">
    <source>
        <dbReference type="ARBA" id="ARBA00011233"/>
    </source>
</evidence>
<dbReference type="Pfam" id="PF00447">
    <property type="entry name" value="HSF_DNA-bind"/>
    <property type="match status" value="1"/>
</dbReference>
<evidence type="ECO:0000313" key="14">
    <source>
        <dbReference type="Proteomes" id="UP000250235"/>
    </source>
</evidence>
<accession>A0A2Z7ADM0</accession>
<evidence type="ECO:0000256" key="6">
    <source>
        <dbReference type="ARBA" id="ARBA00023125"/>
    </source>
</evidence>
<comment type="similarity">
    <text evidence="9">Belongs to the HSF family.</text>
</comment>
<evidence type="ECO:0000256" key="7">
    <source>
        <dbReference type="ARBA" id="ARBA00023163"/>
    </source>
</evidence>
<dbReference type="InterPro" id="IPR036390">
    <property type="entry name" value="WH_DNA-bd_sf"/>
</dbReference>
<evidence type="ECO:0000259" key="12">
    <source>
        <dbReference type="PROSITE" id="PS00434"/>
    </source>
</evidence>
<feature type="domain" description="HSF-type DNA-binding" evidence="12">
    <location>
        <begin position="59"/>
        <end position="83"/>
    </location>
</feature>
<feature type="coiled-coil region" evidence="10">
    <location>
        <begin position="129"/>
        <end position="163"/>
    </location>
</feature>
<dbReference type="OrthoDB" id="60033at2759"/>
<dbReference type="SUPFAM" id="SSF46785">
    <property type="entry name" value="Winged helix' DNA-binding domain"/>
    <property type="match status" value="1"/>
</dbReference>
<dbReference type="Proteomes" id="UP000250235">
    <property type="component" value="Unassembled WGS sequence"/>
</dbReference>
<organism evidence="13 14">
    <name type="scientific">Dorcoceras hygrometricum</name>
    <dbReference type="NCBI Taxonomy" id="472368"/>
    <lineage>
        <taxon>Eukaryota</taxon>
        <taxon>Viridiplantae</taxon>
        <taxon>Streptophyta</taxon>
        <taxon>Embryophyta</taxon>
        <taxon>Tracheophyta</taxon>
        <taxon>Spermatophyta</taxon>
        <taxon>Magnoliopsida</taxon>
        <taxon>eudicotyledons</taxon>
        <taxon>Gunneridae</taxon>
        <taxon>Pentapetalae</taxon>
        <taxon>asterids</taxon>
        <taxon>lamiids</taxon>
        <taxon>Lamiales</taxon>
        <taxon>Gesneriaceae</taxon>
        <taxon>Didymocarpoideae</taxon>
        <taxon>Trichosporeae</taxon>
        <taxon>Loxocarpinae</taxon>
        <taxon>Dorcoceras</taxon>
    </lineage>
</organism>
<protein>
    <submittedName>
        <fullName evidence="13">Heat stress transcription factor C-1</fullName>
    </submittedName>
</protein>
<feature type="compositionally biased region" description="Polar residues" evidence="11">
    <location>
        <begin position="237"/>
        <end position="252"/>
    </location>
</feature>
<dbReference type="InterPro" id="IPR000232">
    <property type="entry name" value="HSF_DNA-bd"/>
</dbReference>
<evidence type="ECO:0000256" key="9">
    <source>
        <dbReference type="RuleBase" id="RU004020"/>
    </source>
</evidence>
<dbReference type="PANTHER" id="PTHR10015:SF332">
    <property type="entry name" value="HEAT STRESS TRANSCRIPTION FACTOR C-1"/>
    <property type="match status" value="1"/>
</dbReference>
<dbReference type="PROSITE" id="PS00434">
    <property type="entry name" value="HSF_DOMAIN"/>
    <property type="match status" value="1"/>
</dbReference>
<dbReference type="GO" id="GO:0006357">
    <property type="term" value="P:regulation of transcription by RNA polymerase II"/>
    <property type="evidence" value="ECO:0007669"/>
    <property type="project" value="TreeGrafter"/>
</dbReference>
<feature type="compositionally biased region" description="Basic and acidic residues" evidence="11">
    <location>
        <begin position="227"/>
        <end position="236"/>
    </location>
</feature>
<dbReference type="GO" id="GO:0005634">
    <property type="term" value="C:nucleus"/>
    <property type="evidence" value="ECO:0007669"/>
    <property type="project" value="UniProtKB-SubCell"/>
</dbReference>
<evidence type="ECO:0000256" key="1">
    <source>
        <dbReference type="ARBA" id="ARBA00004123"/>
    </source>
</evidence>
<keyword evidence="7" id="KW-0804">Transcription</keyword>
<keyword evidence="5" id="KW-0346">Stress response</keyword>
<dbReference type="GO" id="GO:0003700">
    <property type="term" value="F:DNA-binding transcription factor activity"/>
    <property type="evidence" value="ECO:0007669"/>
    <property type="project" value="InterPro"/>
</dbReference>
<feature type="compositionally biased region" description="Low complexity" evidence="11">
    <location>
        <begin position="209"/>
        <end position="226"/>
    </location>
</feature>
<comment type="subcellular location">
    <subcellularLocation>
        <location evidence="1">Nucleus</location>
    </subcellularLocation>
</comment>
<dbReference type="Gene3D" id="1.10.10.10">
    <property type="entry name" value="Winged helix-like DNA-binding domain superfamily/Winged helix DNA-binding domain"/>
    <property type="match status" value="1"/>
</dbReference>
<evidence type="ECO:0000313" key="13">
    <source>
        <dbReference type="EMBL" id="KZV17100.1"/>
    </source>
</evidence>
<comment type="subunit">
    <text evidence="2">Homotrimer.</text>
</comment>
<evidence type="ECO:0000256" key="8">
    <source>
        <dbReference type="ARBA" id="ARBA00023242"/>
    </source>
</evidence>
<dbReference type="GO" id="GO:0034605">
    <property type="term" value="P:cellular response to heat"/>
    <property type="evidence" value="ECO:0007669"/>
    <property type="project" value="TreeGrafter"/>
</dbReference>
<dbReference type="SMART" id="SM00415">
    <property type="entry name" value="HSF"/>
    <property type="match status" value="1"/>
</dbReference>
<keyword evidence="6" id="KW-0238">DNA-binding</keyword>
<dbReference type="FunFam" id="1.10.10.10:FF:000037">
    <property type="entry name" value="Heat stress transcription factor B-4"/>
    <property type="match status" value="1"/>
</dbReference>
<evidence type="ECO:0000256" key="4">
    <source>
        <dbReference type="ARBA" id="ARBA00023015"/>
    </source>
</evidence>
<dbReference type="InterPro" id="IPR036388">
    <property type="entry name" value="WH-like_DNA-bd_sf"/>
</dbReference>
<proteinExistence type="inferred from homology"/>
<sequence>MEGVGGSNSSSSGGSLTAPFVMKTYQMVSDASTNDLITWGSGNNSFIVLEPLDFSRRILPVYFKHSNFASFVRQLNTYGFKKVDPDRWEFASEWFLRGQTQMLSNIVRRKHSAKIYSCHKTEDGEFSDEKELAVEIAKLRQEQKFLEEELESMTRRLEATEKRPQQMMAFLYKIVEDPEILPRMLFEKEKARSLTFNDSKKRRKLTLYSTTSSNSSSGVAIPSSSIKSEEDREGNTFKETTSSSSPGGNLNTEICCQSPTEFELSSPVLLLNRESIGVPAVSQESTNPACFTSSSMLSSYDENGAFGSVSPPMNNLMEFRNFEGFNGGYFDELLTWENNSDALPHPFSF</sequence>
<keyword evidence="4" id="KW-0805">Transcription regulation</keyword>